<reference evidence="1 2" key="1">
    <citation type="submission" date="2021-06" db="EMBL/GenBank/DDBJ databases">
        <authorList>
            <person name="Kallberg Y."/>
            <person name="Tangrot J."/>
            <person name="Rosling A."/>
        </authorList>
    </citation>
    <scope>NUCLEOTIDE SEQUENCE [LARGE SCALE GENOMIC DNA]</scope>
    <source>
        <strain evidence="1 2">120-4 pot B 10/14</strain>
    </source>
</reference>
<proteinExistence type="predicted"/>
<dbReference type="Proteomes" id="UP000789901">
    <property type="component" value="Unassembled WGS sequence"/>
</dbReference>
<sequence length="95" mass="11391">IERYKKNNKLSNEHAISIRNDQDFSTFEHEIQMDFSFINSICGQYVFTPKQRLWVNKKALNMTIETGYTEELYELHQQFIADMKKQLADKKMSHN</sequence>
<dbReference type="EMBL" id="CAJVQB010076197">
    <property type="protein sequence ID" value="CAG8844494.1"/>
    <property type="molecule type" value="Genomic_DNA"/>
</dbReference>
<keyword evidence="2" id="KW-1185">Reference proteome</keyword>
<evidence type="ECO:0000313" key="2">
    <source>
        <dbReference type="Proteomes" id="UP000789901"/>
    </source>
</evidence>
<organism evidence="1 2">
    <name type="scientific">Gigaspora margarita</name>
    <dbReference type="NCBI Taxonomy" id="4874"/>
    <lineage>
        <taxon>Eukaryota</taxon>
        <taxon>Fungi</taxon>
        <taxon>Fungi incertae sedis</taxon>
        <taxon>Mucoromycota</taxon>
        <taxon>Glomeromycotina</taxon>
        <taxon>Glomeromycetes</taxon>
        <taxon>Diversisporales</taxon>
        <taxon>Gigasporaceae</taxon>
        <taxon>Gigaspora</taxon>
    </lineage>
</organism>
<name>A0ABN7WZK0_GIGMA</name>
<feature type="non-terminal residue" evidence="1">
    <location>
        <position position="1"/>
    </location>
</feature>
<protein>
    <submittedName>
        <fullName evidence="1">23790_t:CDS:1</fullName>
    </submittedName>
</protein>
<gene>
    <name evidence="1" type="ORF">GMARGA_LOCUS37133</name>
</gene>
<evidence type="ECO:0000313" key="1">
    <source>
        <dbReference type="EMBL" id="CAG8844494.1"/>
    </source>
</evidence>
<accession>A0ABN7WZK0</accession>
<comment type="caution">
    <text evidence="1">The sequence shown here is derived from an EMBL/GenBank/DDBJ whole genome shotgun (WGS) entry which is preliminary data.</text>
</comment>